<proteinExistence type="predicted"/>
<sequence>MNQQKKILILRATYGPSDEKNLAPLLRSRQFQLKYYKDLIIYLEPQPGTTKITIDGVPLESYDLVYIRTWKTRHFLSRIIGRYLQYKKIPFIDSETVSSSYGDKLVQYMGFHINRFPFPKTLFIPRESILKNQPLILNYFSLPFVMKSDFENKGKDNYLISSVGEINKILGKSTDDKNFIFQEFIPNNFDYRFCVFGYKTAIAYKRIRLQGSKTHLNNVSQGARVVKVPLAPIKKLCILAEKAARLSRIEVCGVDIVIDKNSQKPYIFEVNNIPGFSQRSAQNKLKKYLLSLAK</sequence>
<dbReference type="PANTHER" id="PTHR21621:SF0">
    <property type="entry name" value="BETA-CITRYLGLUTAMATE SYNTHASE B-RELATED"/>
    <property type="match status" value="1"/>
</dbReference>
<evidence type="ECO:0000313" key="3">
    <source>
        <dbReference type="Proteomes" id="UP000179024"/>
    </source>
</evidence>
<dbReference type="GO" id="GO:0005737">
    <property type="term" value="C:cytoplasm"/>
    <property type="evidence" value="ECO:0007669"/>
    <property type="project" value="TreeGrafter"/>
</dbReference>
<name>A0A1F7I6A4_9BACT</name>
<reference evidence="2 3" key="1">
    <citation type="journal article" date="2016" name="Nat. Commun.">
        <title>Thousands of microbial genomes shed light on interconnected biogeochemical processes in an aquifer system.</title>
        <authorList>
            <person name="Anantharaman K."/>
            <person name="Brown C.T."/>
            <person name="Hug L.A."/>
            <person name="Sharon I."/>
            <person name="Castelle C.J."/>
            <person name="Probst A.J."/>
            <person name="Thomas B.C."/>
            <person name="Singh A."/>
            <person name="Wilkins M.J."/>
            <person name="Karaoz U."/>
            <person name="Brodie E.L."/>
            <person name="Williams K.H."/>
            <person name="Hubbard S.S."/>
            <person name="Banfield J.F."/>
        </authorList>
    </citation>
    <scope>NUCLEOTIDE SEQUENCE [LARGE SCALE GENOMIC DNA]</scope>
</reference>
<gene>
    <name evidence="2" type="ORF">A3F34_01425</name>
</gene>
<dbReference type="Proteomes" id="UP000179024">
    <property type="component" value="Unassembled WGS sequence"/>
</dbReference>
<dbReference type="SUPFAM" id="SSF56059">
    <property type="entry name" value="Glutathione synthetase ATP-binding domain-like"/>
    <property type="match status" value="1"/>
</dbReference>
<dbReference type="GO" id="GO:0018169">
    <property type="term" value="F:ribosomal S6-glutamic acid ligase activity"/>
    <property type="evidence" value="ECO:0007669"/>
    <property type="project" value="TreeGrafter"/>
</dbReference>
<dbReference type="EMBL" id="MGAE01000046">
    <property type="protein sequence ID" value="OGK38802.1"/>
    <property type="molecule type" value="Genomic_DNA"/>
</dbReference>
<dbReference type="GO" id="GO:0009432">
    <property type="term" value="P:SOS response"/>
    <property type="evidence" value="ECO:0007669"/>
    <property type="project" value="TreeGrafter"/>
</dbReference>
<evidence type="ECO:0000313" key="2">
    <source>
        <dbReference type="EMBL" id="OGK38802.1"/>
    </source>
</evidence>
<dbReference type="Pfam" id="PF08443">
    <property type="entry name" value="RimK"/>
    <property type="match status" value="1"/>
</dbReference>
<dbReference type="AlphaFoldDB" id="A0A1F7I6A4"/>
<organism evidence="2 3">
    <name type="scientific">Candidatus Roizmanbacteria bacterium RIFCSPHIGHO2_12_FULL_44_10</name>
    <dbReference type="NCBI Taxonomy" id="1802054"/>
    <lineage>
        <taxon>Bacteria</taxon>
        <taxon>Candidatus Roizmaniibacteriota</taxon>
    </lineage>
</organism>
<dbReference type="InterPro" id="IPR013651">
    <property type="entry name" value="ATP-grasp_RimK-type"/>
</dbReference>
<dbReference type="PANTHER" id="PTHR21621">
    <property type="entry name" value="RIBOSOMAL PROTEIN S6 MODIFICATION PROTEIN"/>
    <property type="match status" value="1"/>
</dbReference>
<protein>
    <recommendedName>
        <fullName evidence="1">ATP-grasp fold RimK-type domain-containing protein</fullName>
    </recommendedName>
</protein>
<accession>A0A1F7I6A4</accession>
<evidence type="ECO:0000259" key="1">
    <source>
        <dbReference type="Pfam" id="PF08443"/>
    </source>
</evidence>
<feature type="domain" description="ATP-grasp fold RimK-type" evidence="1">
    <location>
        <begin position="131"/>
        <end position="281"/>
    </location>
</feature>
<comment type="caution">
    <text evidence="2">The sequence shown here is derived from an EMBL/GenBank/DDBJ whole genome shotgun (WGS) entry which is preliminary data.</text>
</comment>
<dbReference type="Gene3D" id="3.30.470.20">
    <property type="entry name" value="ATP-grasp fold, B domain"/>
    <property type="match status" value="1"/>
</dbReference>